<dbReference type="EMBL" id="LS974617">
    <property type="protein sequence ID" value="CAG7888173.1"/>
    <property type="molecule type" value="Genomic_DNA"/>
</dbReference>
<dbReference type="Gramene" id="A01p22490.2_BraZ1">
    <property type="protein sequence ID" value="A01p22490.2_BraZ1.CDS.1"/>
    <property type="gene ID" value="A01g22490.2_BraZ1"/>
</dbReference>
<feature type="region of interest" description="Disordered" evidence="1">
    <location>
        <begin position="26"/>
        <end position="51"/>
    </location>
</feature>
<dbReference type="Proteomes" id="UP000694005">
    <property type="component" value="Chromosome A01"/>
</dbReference>
<protein>
    <submittedName>
        <fullName evidence="2">Uncharacterized protein</fullName>
    </submittedName>
</protein>
<sequence length="99" mass="10404">MSSRYAVDVQRIYGVPGSEYVGYSPNDLNIGNPTGPPMHGSPNGPPMHGYGVPIEVSSTASSTEVHNVHDIGVTVNTSKETGIGDGICVEKGMNRLFSI</sequence>
<name>A0A8D9LVA1_BRACM</name>
<evidence type="ECO:0000313" key="2">
    <source>
        <dbReference type="EMBL" id="CAG7888173.1"/>
    </source>
</evidence>
<gene>
    <name evidence="2" type="ORF">BRAPAZ1V2_A01P22490.2</name>
</gene>
<evidence type="ECO:0000256" key="1">
    <source>
        <dbReference type="SAM" id="MobiDB-lite"/>
    </source>
</evidence>
<accession>A0A8D9LVA1</accession>
<evidence type="ECO:0000313" key="3">
    <source>
        <dbReference type="Proteomes" id="UP000694005"/>
    </source>
</evidence>
<proteinExistence type="predicted"/>
<organism evidence="2 3">
    <name type="scientific">Brassica campestris</name>
    <name type="common">Field mustard</name>
    <dbReference type="NCBI Taxonomy" id="3711"/>
    <lineage>
        <taxon>Eukaryota</taxon>
        <taxon>Viridiplantae</taxon>
        <taxon>Streptophyta</taxon>
        <taxon>Embryophyta</taxon>
        <taxon>Tracheophyta</taxon>
        <taxon>Spermatophyta</taxon>
        <taxon>Magnoliopsida</taxon>
        <taxon>eudicotyledons</taxon>
        <taxon>Gunneridae</taxon>
        <taxon>Pentapetalae</taxon>
        <taxon>rosids</taxon>
        <taxon>malvids</taxon>
        <taxon>Brassicales</taxon>
        <taxon>Brassicaceae</taxon>
        <taxon>Brassiceae</taxon>
        <taxon>Brassica</taxon>
    </lineage>
</organism>
<reference evidence="2 3" key="1">
    <citation type="submission" date="2021-07" db="EMBL/GenBank/DDBJ databases">
        <authorList>
            <consortium name="Genoscope - CEA"/>
            <person name="William W."/>
        </authorList>
    </citation>
    <scope>NUCLEOTIDE SEQUENCE [LARGE SCALE GENOMIC DNA]</scope>
</reference>
<dbReference type="AlphaFoldDB" id="A0A8D9LVA1"/>